<sequence>MIPPTDPQPTLTVIVVRSGGFAGLKHSWQASPSTEDESARWLSLLGELPWSTQAPDARPAAIEPDRFVYRIRVLLNAQVEHEATVPESALTGPWRTLVESVRDAADNPTPAQNPGTDA</sequence>
<dbReference type="EMBL" id="QYRT01000043">
    <property type="protein sequence ID" value="TIH32069.1"/>
    <property type="molecule type" value="Genomic_DNA"/>
</dbReference>
<organism evidence="1 2">
    <name type="scientific">Subtercola vilae</name>
    <dbReference type="NCBI Taxonomy" id="2056433"/>
    <lineage>
        <taxon>Bacteria</taxon>
        <taxon>Bacillati</taxon>
        <taxon>Actinomycetota</taxon>
        <taxon>Actinomycetes</taxon>
        <taxon>Micrococcales</taxon>
        <taxon>Microbacteriaceae</taxon>
        <taxon>Subtercola</taxon>
    </lineage>
</organism>
<dbReference type="AlphaFoldDB" id="A0A4T2BME9"/>
<proteinExistence type="predicted"/>
<keyword evidence="2" id="KW-1185">Reference proteome</keyword>
<protein>
    <submittedName>
        <fullName evidence="1">Uncharacterized protein</fullName>
    </submittedName>
</protein>
<reference evidence="1 2" key="1">
    <citation type="journal article" date="2019" name="Microorganisms">
        <title>Systematic Affiliation and Genome Analysis of Subtercola vilae DB165(T) with Particular Emphasis on Cold Adaptation of an Isolate from a High-Altitude Cold Volcano Lake.</title>
        <authorList>
            <person name="Villalobos A.S."/>
            <person name="Wiese J."/>
            <person name="Imhoff J.F."/>
            <person name="Dorador C."/>
            <person name="Keller A."/>
            <person name="Hentschel U."/>
        </authorList>
    </citation>
    <scope>NUCLEOTIDE SEQUENCE [LARGE SCALE GENOMIC DNA]</scope>
    <source>
        <strain evidence="1 2">DB165</strain>
    </source>
</reference>
<name>A0A4T2BME9_9MICO</name>
<dbReference type="Pfam" id="PF20242">
    <property type="entry name" value="Emfourin"/>
    <property type="match status" value="1"/>
</dbReference>
<dbReference type="InterPro" id="IPR049457">
    <property type="entry name" value="Emfourin"/>
</dbReference>
<dbReference type="OrthoDB" id="4947318at2"/>
<comment type="caution">
    <text evidence="1">The sequence shown here is derived from an EMBL/GenBank/DDBJ whole genome shotgun (WGS) entry which is preliminary data.</text>
</comment>
<gene>
    <name evidence="1" type="ORF">D4765_16230</name>
</gene>
<dbReference type="Proteomes" id="UP000306192">
    <property type="component" value="Unassembled WGS sequence"/>
</dbReference>
<evidence type="ECO:0000313" key="2">
    <source>
        <dbReference type="Proteomes" id="UP000306192"/>
    </source>
</evidence>
<evidence type="ECO:0000313" key="1">
    <source>
        <dbReference type="EMBL" id="TIH32069.1"/>
    </source>
</evidence>
<accession>A0A4T2BME9</accession>
<dbReference type="RefSeq" id="WP_136643356.1">
    <property type="nucleotide sequence ID" value="NZ_QYRT01000043.1"/>
</dbReference>